<keyword evidence="3" id="KW-0560">Oxidoreductase</keyword>
<accession>A0A382LIP4</accession>
<dbReference type="SUPFAM" id="SSF52833">
    <property type="entry name" value="Thioredoxin-like"/>
    <property type="match status" value="1"/>
</dbReference>
<dbReference type="PANTHER" id="PTHR42801">
    <property type="entry name" value="THIOREDOXIN-DEPENDENT PEROXIDE REDUCTASE"/>
    <property type="match status" value="1"/>
</dbReference>
<gene>
    <name evidence="7" type="ORF">METZ01_LOCUS287921</name>
</gene>
<keyword evidence="1" id="KW-0575">Peroxidase</keyword>
<evidence type="ECO:0000256" key="2">
    <source>
        <dbReference type="ARBA" id="ARBA00022862"/>
    </source>
</evidence>
<dbReference type="GO" id="GO:0034599">
    <property type="term" value="P:cellular response to oxidative stress"/>
    <property type="evidence" value="ECO:0007669"/>
    <property type="project" value="TreeGrafter"/>
</dbReference>
<feature type="domain" description="Alkyl hydroperoxide reductase subunit C/ Thiol specific antioxidant" evidence="6">
    <location>
        <begin position="2"/>
        <end position="81"/>
    </location>
</feature>
<dbReference type="InterPro" id="IPR050924">
    <property type="entry name" value="Peroxiredoxin_BCP/PrxQ"/>
</dbReference>
<keyword evidence="2" id="KW-0049">Antioxidant</keyword>
<protein>
    <recommendedName>
        <fullName evidence="6">Alkyl hydroperoxide reductase subunit C/ Thiol specific antioxidant domain-containing protein</fullName>
    </recommendedName>
</protein>
<reference evidence="7" key="1">
    <citation type="submission" date="2018-05" db="EMBL/GenBank/DDBJ databases">
        <authorList>
            <person name="Lanie J.A."/>
            <person name="Ng W.-L."/>
            <person name="Kazmierczak K.M."/>
            <person name="Andrzejewski T.M."/>
            <person name="Davidsen T.M."/>
            <person name="Wayne K.J."/>
            <person name="Tettelin H."/>
            <person name="Glass J.I."/>
            <person name="Rusch D."/>
            <person name="Podicherti R."/>
            <person name="Tsui H.-C.T."/>
            <person name="Winkler M.E."/>
        </authorList>
    </citation>
    <scope>NUCLEOTIDE SEQUENCE</scope>
</reference>
<evidence type="ECO:0000256" key="4">
    <source>
        <dbReference type="ARBA" id="ARBA00023157"/>
    </source>
</evidence>
<organism evidence="7">
    <name type="scientific">marine metagenome</name>
    <dbReference type="NCBI Taxonomy" id="408172"/>
    <lineage>
        <taxon>unclassified sequences</taxon>
        <taxon>metagenomes</taxon>
        <taxon>ecological metagenomes</taxon>
    </lineage>
</organism>
<dbReference type="GO" id="GO:0045454">
    <property type="term" value="P:cell redox homeostasis"/>
    <property type="evidence" value="ECO:0007669"/>
    <property type="project" value="TreeGrafter"/>
</dbReference>
<dbReference type="PANTHER" id="PTHR42801:SF4">
    <property type="entry name" value="AHPC_TSA FAMILY PROTEIN"/>
    <property type="match status" value="1"/>
</dbReference>
<dbReference type="InterPro" id="IPR036249">
    <property type="entry name" value="Thioredoxin-like_sf"/>
</dbReference>
<dbReference type="AlphaFoldDB" id="A0A382LIP4"/>
<evidence type="ECO:0000256" key="5">
    <source>
        <dbReference type="ARBA" id="ARBA00023284"/>
    </source>
</evidence>
<evidence type="ECO:0000256" key="3">
    <source>
        <dbReference type="ARBA" id="ARBA00023002"/>
    </source>
</evidence>
<proteinExistence type="predicted"/>
<name>A0A382LIP4_9ZZZZ</name>
<sequence>MEVCSLRDELNDFKTLETTVYGVSVQNQESHKKFAGKHNLGFPLLVDTGRNISLLYHAISKPKGNCKRITILIGKNGDIVQVDDKVSVRKHGRDLIDYIKSLN</sequence>
<dbReference type="EMBL" id="UINC01086520">
    <property type="protein sequence ID" value="SVC35067.1"/>
    <property type="molecule type" value="Genomic_DNA"/>
</dbReference>
<keyword evidence="4" id="KW-1015">Disulfide bond</keyword>
<dbReference type="Gene3D" id="3.40.30.10">
    <property type="entry name" value="Glutaredoxin"/>
    <property type="match status" value="1"/>
</dbReference>
<evidence type="ECO:0000256" key="1">
    <source>
        <dbReference type="ARBA" id="ARBA00022559"/>
    </source>
</evidence>
<dbReference type="Pfam" id="PF00578">
    <property type="entry name" value="AhpC-TSA"/>
    <property type="match status" value="1"/>
</dbReference>
<dbReference type="GO" id="GO:0005737">
    <property type="term" value="C:cytoplasm"/>
    <property type="evidence" value="ECO:0007669"/>
    <property type="project" value="TreeGrafter"/>
</dbReference>
<dbReference type="GO" id="GO:0008379">
    <property type="term" value="F:thioredoxin peroxidase activity"/>
    <property type="evidence" value="ECO:0007669"/>
    <property type="project" value="TreeGrafter"/>
</dbReference>
<evidence type="ECO:0000259" key="6">
    <source>
        <dbReference type="Pfam" id="PF00578"/>
    </source>
</evidence>
<keyword evidence="5" id="KW-0676">Redox-active center</keyword>
<dbReference type="InterPro" id="IPR000866">
    <property type="entry name" value="AhpC/TSA"/>
</dbReference>
<evidence type="ECO:0000313" key="7">
    <source>
        <dbReference type="EMBL" id="SVC35067.1"/>
    </source>
</evidence>